<dbReference type="EMBL" id="BAUV01000019">
    <property type="protein sequence ID" value="GAE35495.1"/>
    <property type="molecule type" value="Genomic_DNA"/>
</dbReference>
<evidence type="ECO:0000313" key="1">
    <source>
        <dbReference type="EMBL" id="GAE35495.1"/>
    </source>
</evidence>
<gene>
    <name evidence="1" type="ORF">JCM9157_2606</name>
</gene>
<dbReference type="Proteomes" id="UP000018896">
    <property type="component" value="Unassembled WGS sequence"/>
</dbReference>
<dbReference type="AlphaFoldDB" id="W4QTL0"/>
<evidence type="ECO:0000313" key="2">
    <source>
        <dbReference type="Proteomes" id="UP000018896"/>
    </source>
</evidence>
<comment type="caution">
    <text evidence="1">The sequence shown here is derived from an EMBL/GenBank/DDBJ whole genome shotgun (WGS) entry which is preliminary data.</text>
</comment>
<proteinExistence type="predicted"/>
<sequence>MGNVKEVKEVKNLHDFYQGAKVYFTSSNSTVRQSIVIKEINGQLVRFTIHLPDKEEAEEITPALLKQLQTLNF</sequence>
<organism evidence="1 2">
    <name type="scientific">Halalkalibacter akibai (strain ATCC 43226 / DSM 21942 / CIP 109018 / JCM 9157 / 1139)</name>
    <name type="common">Bacillus akibai</name>
    <dbReference type="NCBI Taxonomy" id="1236973"/>
    <lineage>
        <taxon>Bacteria</taxon>
        <taxon>Bacillati</taxon>
        <taxon>Bacillota</taxon>
        <taxon>Bacilli</taxon>
        <taxon>Bacillales</taxon>
        <taxon>Bacillaceae</taxon>
        <taxon>Halalkalibacter</taxon>
    </lineage>
</organism>
<name>W4QTL0_HALA3</name>
<reference evidence="1 2" key="1">
    <citation type="journal article" date="2014" name="Genome Announc.">
        <title>Draft Genome Sequences of Three Alkaliphilic Bacillus Strains, Bacillus wakoensis JCM 9140T, Bacillus akibai JCM 9157T, and Bacillus hemicellulosilyticus JCM 9152T.</title>
        <authorList>
            <person name="Yuki M."/>
            <person name="Oshima K."/>
            <person name="Suda W."/>
            <person name="Oshida Y."/>
            <person name="Kitamura K."/>
            <person name="Iida T."/>
            <person name="Hattori M."/>
            <person name="Ohkuma M."/>
        </authorList>
    </citation>
    <scope>NUCLEOTIDE SEQUENCE [LARGE SCALE GENOMIC DNA]</scope>
    <source>
        <strain evidence="1 2">JCM 9157</strain>
    </source>
</reference>
<dbReference type="OrthoDB" id="2572716at2"/>
<dbReference type="RefSeq" id="WP_035664964.1">
    <property type="nucleotide sequence ID" value="NZ_BAUV01000019.1"/>
</dbReference>
<dbReference type="STRING" id="1236973.JCM9157_2606"/>
<keyword evidence="2" id="KW-1185">Reference proteome</keyword>
<accession>W4QTL0</accession>
<protein>
    <submittedName>
        <fullName evidence="1">Uncharacterized protein</fullName>
    </submittedName>
</protein>